<dbReference type="AlphaFoldDB" id="A0A7X0HKT4"/>
<keyword evidence="1" id="KW-0732">Signal</keyword>
<reference evidence="2 3" key="1">
    <citation type="submission" date="2020-08" db="EMBL/GenBank/DDBJ databases">
        <title>Genomic Encyclopedia of Type Strains, Phase IV (KMG-IV): sequencing the most valuable type-strain genomes for metagenomic binning, comparative biology and taxonomic classification.</title>
        <authorList>
            <person name="Goeker M."/>
        </authorList>
    </citation>
    <scope>NUCLEOTIDE SEQUENCE [LARGE SCALE GENOMIC DNA]</scope>
    <source>
        <strain evidence="2 3">DSM 40141</strain>
    </source>
</reference>
<evidence type="ECO:0000256" key="1">
    <source>
        <dbReference type="SAM" id="SignalP"/>
    </source>
</evidence>
<feature type="chain" id="PRO_5030611840" description="Secreted protein" evidence="1">
    <location>
        <begin position="32"/>
        <end position="64"/>
    </location>
</feature>
<dbReference type="EMBL" id="JACHEM010000023">
    <property type="protein sequence ID" value="MBB6439510.1"/>
    <property type="molecule type" value="Genomic_DNA"/>
</dbReference>
<feature type="signal peptide" evidence="1">
    <location>
        <begin position="1"/>
        <end position="31"/>
    </location>
</feature>
<dbReference type="Proteomes" id="UP000540423">
    <property type="component" value="Unassembled WGS sequence"/>
</dbReference>
<proteinExistence type="predicted"/>
<evidence type="ECO:0008006" key="4">
    <source>
        <dbReference type="Google" id="ProtNLM"/>
    </source>
</evidence>
<evidence type="ECO:0000313" key="2">
    <source>
        <dbReference type="EMBL" id="MBB6439510.1"/>
    </source>
</evidence>
<dbReference type="RefSeq" id="WP_185036057.1">
    <property type="nucleotide sequence ID" value="NZ_JACHEM010000023.1"/>
</dbReference>
<evidence type="ECO:0000313" key="3">
    <source>
        <dbReference type="Proteomes" id="UP000540423"/>
    </source>
</evidence>
<comment type="caution">
    <text evidence="2">The sequence shown here is derived from an EMBL/GenBank/DDBJ whole genome shotgun (WGS) entry which is preliminary data.</text>
</comment>
<protein>
    <recommendedName>
        <fullName evidence="4">Secreted protein</fullName>
    </recommendedName>
</protein>
<organism evidence="2 3">
    <name type="scientific">Streptomyces candidus</name>
    <dbReference type="NCBI Taxonomy" id="67283"/>
    <lineage>
        <taxon>Bacteria</taxon>
        <taxon>Bacillati</taxon>
        <taxon>Actinomycetota</taxon>
        <taxon>Actinomycetes</taxon>
        <taxon>Kitasatosporales</taxon>
        <taxon>Streptomycetaceae</taxon>
        <taxon>Streptomyces</taxon>
    </lineage>
</organism>
<sequence length="64" mass="6214">MKSLLRPAARLLAAGGAAVALLIGFTAGAQARELAPQCAGGCIQGAPDASAAEAAGTDGNWEPH</sequence>
<accession>A0A7X0HKT4</accession>
<gene>
    <name evidence="2" type="ORF">HNQ79_006022</name>
</gene>
<keyword evidence="3" id="KW-1185">Reference proteome</keyword>
<name>A0A7X0HKT4_9ACTN</name>